<accession>A0A5B7EWR0</accession>
<reference evidence="1 2" key="1">
    <citation type="submission" date="2019-05" db="EMBL/GenBank/DDBJ databases">
        <title>Another draft genome of Portunus trituberculatus and its Hox gene families provides insights of decapod evolution.</title>
        <authorList>
            <person name="Jeong J.-H."/>
            <person name="Song I."/>
            <person name="Kim S."/>
            <person name="Choi T."/>
            <person name="Kim D."/>
            <person name="Ryu S."/>
            <person name="Kim W."/>
        </authorList>
    </citation>
    <scope>NUCLEOTIDE SEQUENCE [LARGE SCALE GENOMIC DNA]</scope>
    <source>
        <tissue evidence="1">Muscle</tissue>
    </source>
</reference>
<keyword evidence="2" id="KW-1185">Reference proteome</keyword>
<dbReference type="EMBL" id="VSRR010003741">
    <property type="protein sequence ID" value="MPC37303.1"/>
    <property type="molecule type" value="Genomic_DNA"/>
</dbReference>
<gene>
    <name evidence="1" type="ORF">E2C01_030776</name>
</gene>
<dbReference type="AlphaFoldDB" id="A0A5B7EWR0"/>
<evidence type="ECO:0000313" key="2">
    <source>
        <dbReference type="Proteomes" id="UP000324222"/>
    </source>
</evidence>
<sequence>MPTTLTYYQPPATYHLVHPLTLCLTEENEMSSVGEPLYPTARVAQTPQTKLLSQRGTRRHCHRISLTSWKESTLNKIFSPPKLIA</sequence>
<organism evidence="1 2">
    <name type="scientific">Portunus trituberculatus</name>
    <name type="common">Swimming crab</name>
    <name type="synonym">Neptunus trituberculatus</name>
    <dbReference type="NCBI Taxonomy" id="210409"/>
    <lineage>
        <taxon>Eukaryota</taxon>
        <taxon>Metazoa</taxon>
        <taxon>Ecdysozoa</taxon>
        <taxon>Arthropoda</taxon>
        <taxon>Crustacea</taxon>
        <taxon>Multicrustacea</taxon>
        <taxon>Malacostraca</taxon>
        <taxon>Eumalacostraca</taxon>
        <taxon>Eucarida</taxon>
        <taxon>Decapoda</taxon>
        <taxon>Pleocyemata</taxon>
        <taxon>Brachyura</taxon>
        <taxon>Eubrachyura</taxon>
        <taxon>Portunoidea</taxon>
        <taxon>Portunidae</taxon>
        <taxon>Portuninae</taxon>
        <taxon>Portunus</taxon>
    </lineage>
</organism>
<dbReference type="Proteomes" id="UP000324222">
    <property type="component" value="Unassembled WGS sequence"/>
</dbReference>
<comment type="caution">
    <text evidence="1">The sequence shown here is derived from an EMBL/GenBank/DDBJ whole genome shotgun (WGS) entry which is preliminary data.</text>
</comment>
<evidence type="ECO:0000313" key="1">
    <source>
        <dbReference type="EMBL" id="MPC37303.1"/>
    </source>
</evidence>
<proteinExistence type="predicted"/>
<name>A0A5B7EWR0_PORTR</name>
<protein>
    <submittedName>
        <fullName evidence="1">Uncharacterized protein</fullName>
    </submittedName>
</protein>